<dbReference type="RefSeq" id="WP_013252863.1">
    <property type="nucleotide sequence ID" value="NC_014364.1"/>
</dbReference>
<dbReference type="KEGG" id="ssm:Spirs_0242"/>
<sequence length="237" mass="26406">MVVLPVKGRDESYQVRPSKIVALGLNYHEHVKESVFLTTRKIPLDIPSEPVLFPKTPNVLIGDGEAIVIPAYLQGYDFEEVRVDYEAELGFFVGKRCKDVPEEKAMDYILGYTCFNDVSQRNFQTEDKSGWFRGKSLDTFGPVGPVVVPASDIPDPQNLHIECRLNGKVVQSGNTSQMIFPIPTIVAFISRHFTLEEGDLIITGTPKGVGRIHHGDVVEVEIEGIGTLRNPVREEGR</sequence>
<keyword evidence="5" id="KW-1185">Reference proteome</keyword>
<dbReference type="FunFam" id="3.90.850.10:FF:000002">
    <property type="entry name" value="2-hydroxyhepta-2,4-diene-1,7-dioate isomerase"/>
    <property type="match status" value="1"/>
</dbReference>
<dbReference type="GO" id="GO:0050385">
    <property type="term" value="F:ureidoglycolate lyase activity"/>
    <property type="evidence" value="ECO:0007669"/>
    <property type="project" value="UniProtKB-EC"/>
</dbReference>
<keyword evidence="4" id="KW-0456">Lyase</keyword>
<dbReference type="HOGENOM" id="CLU_028458_2_0_12"/>
<dbReference type="GO" id="GO:0018773">
    <property type="term" value="F:acetylpyruvate hydrolase activity"/>
    <property type="evidence" value="ECO:0007669"/>
    <property type="project" value="TreeGrafter"/>
</dbReference>
<dbReference type="Gene3D" id="3.90.850.10">
    <property type="entry name" value="Fumarylacetoacetase-like, C-terminal domain"/>
    <property type="match status" value="1"/>
</dbReference>
<dbReference type="InterPro" id="IPR036663">
    <property type="entry name" value="Fumarylacetoacetase_C_sf"/>
</dbReference>
<proteinExistence type="inferred from homology"/>
<dbReference type="eggNOG" id="COG0179">
    <property type="taxonomic scope" value="Bacteria"/>
</dbReference>
<evidence type="ECO:0000256" key="2">
    <source>
        <dbReference type="ARBA" id="ARBA00022723"/>
    </source>
</evidence>
<organism evidence="4 5">
    <name type="scientific">Sediminispirochaeta smaragdinae (strain DSM 11293 / JCM 15392 / SEBR 4228)</name>
    <name type="common">Spirochaeta smaragdinae</name>
    <dbReference type="NCBI Taxonomy" id="573413"/>
    <lineage>
        <taxon>Bacteria</taxon>
        <taxon>Pseudomonadati</taxon>
        <taxon>Spirochaetota</taxon>
        <taxon>Spirochaetia</taxon>
        <taxon>Spirochaetales</taxon>
        <taxon>Spirochaetaceae</taxon>
        <taxon>Sediminispirochaeta</taxon>
    </lineage>
</organism>
<dbReference type="STRING" id="573413.Spirs_0242"/>
<dbReference type="GO" id="GO:0046872">
    <property type="term" value="F:metal ion binding"/>
    <property type="evidence" value="ECO:0007669"/>
    <property type="project" value="UniProtKB-KW"/>
</dbReference>
<reference evidence="4 5" key="1">
    <citation type="journal article" date="2010" name="Stand. Genomic Sci.">
        <title>Complete genome sequence of Spirochaeta smaragdinae type strain (SEBR 4228).</title>
        <authorList>
            <person name="Mavromatis K."/>
            <person name="Yasawong M."/>
            <person name="Chertkov O."/>
            <person name="Lapidus A."/>
            <person name="Lucas S."/>
            <person name="Nolan M."/>
            <person name="Del Rio T.G."/>
            <person name="Tice H."/>
            <person name="Cheng J.F."/>
            <person name="Pitluck S."/>
            <person name="Liolios K."/>
            <person name="Ivanova N."/>
            <person name="Tapia R."/>
            <person name="Han C."/>
            <person name="Bruce D."/>
            <person name="Goodwin L."/>
            <person name="Pati A."/>
            <person name="Chen A."/>
            <person name="Palaniappan K."/>
            <person name="Land M."/>
            <person name="Hauser L."/>
            <person name="Chang Y.J."/>
            <person name="Jeffries C.D."/>
            <person name="Detter J.C."/>
            <person name="Rohde M."/>
            <person name="Brambilla E."/>
            <person name="Spring S."/>
            <person name="Goker M."/>
            <person name="Sikorski J."/>
            <person name="Woyke T."/>
            <person name="Bristow J."/>
            <person name="Eisen J.A."/>
            <person name="Markowitz V."/>
            <person name="Hugenholtz P."/>
            <person name="Klenk H.P."/>
            <person name="Kyrpides N.C."/>
        </authorList>
    </citation>
    <scope>NUCLEOTIDE SEQUENCE [LARGE SCALE GENOMIC DNA]</scope>
    <source>
        <strain evidence="5">DSM 11293 / JCM 15392 / SEBR 4228</strain>
    </source>
</reference>
<evidence type="ECO:0000313" key="5">
    <source>
        <dbReference type="Proteomes" id="UP000002318"/>
    </source>
</evidence>
<dbReference type="EC" id="4.3.2.3" evidence="4"/>
<keyword evidence="2" id="KW-0479">Metal-binding</keyword>
<dbReference type="OrthoDB" id="9805307at2"/>
<evidence type="ECO:0000313" key="4">
    <source>
        <dbReference type="EMBL" id="ADK79399.1"/>
    </source>
</evidence>
<dbReference type="EMBL" id="CP002116">
    <property type="protein sequence ID" value="ADK79399.1"/>
    <property type="molecule type" value="Genomic_DNA"/>
</dbReference>
<feature type="domain" description="Fumarylacetoacetase-like C-terminal" evidence="3">
    <location>
        <begin position="19"/>
        <end position="233"/>
    </location>
</feature>
<dbReference type="Pfam" id="PF01557">
    <property type="entry name" value="FAA_hydrolase"/>
    <property type="match status" value="1"/>
</dbReference>
<dbReference type="InterPro" id="IPR011234">
    <property type="entry name" value="Fumarylacetoacetase-like_C"/>
</dbReference>
<comment type="similarity">
    <text evidence="1">Belongs to the FAH family.</text>
</comment>
<accession>E1RAA8</accession>
<evidence type="ECO:0000259" key="3">
    <source>
        <dbReference type="Pfam" id="PF01557"/>
    </source>
</evidence>
<dbReference type="AlphaFoldDB" id="E1RAA8"/>
<dbReference type="PANTHER" id="PTHR11820:SF7">
    <property type="entry name" value="ACYLPYRUVASE FAHD1, MITOCHONDRIAL"/>
    <property type="match status" value="1"/>
</dbReference>
<gene>
    <name evidence="4" type="ordered locus">Spirs_0242</name>
</gene>
<dbReference type="Proteomes" id="UP000002318">
    <property type="component" value="Chromosome"/>
</dbReference>
<evidence type="ECO:0000256" key="1">
    <source>
        <dbReference type="ARBA" id="ARBA00010211"/>
    </source>
</evidence>
<protein>
    <submittedName>
        <fullName evidence="4">Ureidoglycolate lyase</fullName>
        <ecNumber evidence="4">4.3.2.3</ecNumber>
    </submittedName>
</protein>
<name>E1RAA8_SEDSS</name>
<dbReference type="SUPFAM" id="SSF56529">
    <property type="entry name" value="FAH"/>
    <property type="match status" value="1"/>
</dbReference>
<dbReference type="GO" id="GO:0016853">
    <property type="term" value="F:isomerase activity"/>
    <property type="evidence" value="ECO:0007669"/>
    <property type="project" value="UniProtKB-ARBA"/>
</dbReference>
<dbReference type="PANTHER" id="PTHR11820">
    <property type="entry name" value="ACYLPYRUVASE"/>
    <property type="match status" value="1"/>
</dbReference>
<dbReference type="GO" id="GO:0019752">
    <property type="term" value="P:carboxylic acid metabolic process"/>
    <property type="evidence" value="ECO:0007669"/>
    <property type="project" value="UniProtKB-ARBA"/>
</dbReference>